<dbReference type="PROSITE" id="PS50294">
    <property type="entry name" value="WD_REPEATS_REGION"/>
    <property type="match status" value="7"/>
</dbReference>
<feature type="domain" description="TEP-1 C-terminal beta-propeller" evidence="5">
    <location>
        <begin position="1104"/>
        <end position="1176"/>
    </location>
</feature>
<dbReference type="InterPro" id="IPR019775">
    <property type="entry name" value="WD40_repeat_CS"/>
</dbReference>
<keyword evidence="2" id="KW-0677">Repeat</keyword>
<gene>
    <name evidence="6" type="ORF">CFX0092_A1770</name>
</gene>
<evidence type="ECO:0000259" key="4">
    <source>
        <dbReference type="Pfam" id="PF19961"/>
    </source>
</evidence>
<feature type="domain" description="Effector-associated" evidence="4">
    <location>
        <begin position="112"/>
        <end position="210"/>
    </location>
</feature>
<keyword evidence="7" id="KW-1185">Reference proteome</keyword>
<feature type="repeat" description="WD" evidence="3">
    <location>
        <begin position="852"/>
        <end position="893"/>
    </location>
</feature>
<protein>
    <submittedName>
        <fullName evidence="6">Uncharacterized protein</fullName>
    </submittedName>
</protein>
<feature type="repeat" description="WD" evidence="3">
    <location>
        <begin position="1059"/>
        <end position="1100"/>
    </location>
</feature>
<dbReference type="PANTHER" id="PTHR19848:SF8">
    <property type="entry name" value="F-BOX AND WD REPEAT DOMAIN CONTAINING 7"/>
    <property type="match status" value="1"/>
</dbReference>
<dbReference type="PANTHER" id="PTHR19848">
    <property type="entry name" value="WD40 REPEAT PROTEIN"/>
    <property type="match status" value="1"/>
</dbReference>
<organism evidence="6 7">
    <name type="scientific">Candidatus Promineifilum breve</name>
    <dbReference type="NCBI Taxonomy" id="1806508"/>
    <lineage>
        <taxon>Bacteria</taxon>
        <taxon>Bacillati</taxon>
        <taxon>Chloroflexota</taxon>
        <taxon>Ardenticatenia</taxon>
        <taxon>Candidatus Promineifilales</taxon>
        <taxon>Candidatus Promineifilaceae</taxon>
        <taxon>Candidatus Promineifilum</taxon>
    </lineage>
</organism>
<feature type="repeat" description="WD" evidence="3">
    <location>
        <begin position="1018"/>
        <end position="1058"/>
    </location>
</feature>
<name>A0A160T3P9_9CHLR</name>
<feature type="repeat" description="WD" evidence="3">
    <location>
        <begin position="604"/>
        <end position="645"/>
    </location>
</feature>
<dbReference type="InterPro" id="IPR015943">
    <property type="entry name" value="WD40/YVTN_repeat-like_dom_sf"/>
</dbReference>
<feature type="repeat" description="WD" evidence="3">
    <location>
        <begin position="769"/>
        <end position="810"/>
    </location>
</feature>
<dbReference type="InterPro" id="IPR045437">
    <property type="entry name" value="EAD8"/>
</dbReference>
<dbReference type="RefSeq" id="WP_095043104.1">
    <property type="nucleotide sequence ID" value="NZ_LN890655.1"/>
</dbReference>
<dbReference type="AlphaFoldDB" id="A0A160T3P9"/>
<feature type="repeat" description="WD" evidence="3">
    <location>
        <begin position="646"/>
        <end position="686"/>
    </location>
</feature>
<dbReference type="SMART" id="SM00320">
    <property type="entry name" value="WD40"/>
    <property type="match status" value="14"/>
</dbReference>
<dbReference type="InterPro" id="IPR027417">
    <property type="entry name" value="P-loop_NTPase"/>
</dbReference>
<feature type="repeat" description="WD" evidence="3">
    <location>
        <begin position="976"/>
        <end position="1017"/>
    </location>
</feature>
<evidence type="ECO:0000313" key="6">
    <source>
        <dbReference type="EMBL" id="CUS03648.2"/>
    </source>
</evidence>
<dbReference type="InterPro" id="IPR001680">
    <property type="entry name" value="WD40_rpt"/>
</dbReference>
<feature type="repeat" description="WD" evidence="3">
    <location>
        <begin position="687"/>
        <end position="727"/>
    </location>
</feature>
<keyword evidence="1 3" id="KW-0853">WD repeat</keyword>
<dbReference type="EMBL" id="LN890655">
    <property type="protein sequence ID" value="CUS03648.2"/>
    <property type="molecule type" value="Genomic_DNA"/>
</dbReference>
<evidence type="ECO:0000259" key="5">
    <source>
        <dbReference type="Pfam" id="PF25048"/>
    </source>
</evidence>
<dbReference type="CDD" id="cd00200">
    <property type="entry name" value="WD40"/>
    <property type="match status" value="2"/>
</dbReference>
<dbReference type="Proteomes" id="UP000215027">
    <property type="component" value="Chromosome I"/>
</dbReference>
<dbReference type="SUPFAM" id="SSF50978">
    <property type="entry name" value="WD40 repeat-like"/>
    <property type="match status" value="2"/>
</dbReference>
<dbReference type="InterPro" id="IPR056828">
    <property type="entry name" value="Beta-prop_TEP1_C"/>
</dbReference>
<dbReference type="Pfam" id="PF00400">
    <property type="entry name" value="WD40"/>
    <property type="match status" value="11"/>
</dbReference>
<evidence type="ECO:0000313" key="7">
    <source>
        <dbReference type="Proteomes" id="UP000215027"/>
    </source>
</evidence>
<feature type="repeat" description="WD" evidence="3">
    <location>
        <begin position="1101"/>
        <end position="1142"/>
    </location>
</feature>
<dbReference type="Gene3D" id="3.40.50.300">
    <property type="entry name" value="P-loop containing nucleotide triphosphate hydrolases"/>
    <property type="match status" value="1"/>
</dbReference>
<dbReference type="Gene3D" id="2.130.10.10">
    <property type="entry name" value="YVTN repeat-like/Quinoprotein amine dehydrogenase"/>
    <property type="match status" value="5"/>
</dbReference>
<dbReference type="InterPro" id="IPR036322">
    <property type="entry name" value="WD40_repeat_dom_sf"/>
</dbReference>
<reference evidence="6" key="1">
    <citation type="submission" date="2016-01" db="EMBL/GenBank/DDBJ databases">
        <authorList>
            <person name="Mcilroy J.S."/>
            <person name="Karst M S."/>
            <person name="Albertsen M."/>
        </authorList>
    </citation>
    <scope>NUCLEOTIDE SEQUENCE</scope>
    <source>
        <strain evidence="6">Cfx-K</strain>
    </source>
</reference>
<evidence type="ECO:0000256" key="1">
    <source>
        <dbReference type="ARBA" id="ARBA00022574"/>
    </source>
</evidence>
<dbReference type="OrthoDB" id="9812686at2"/>
<dbReference type="SUPFAM" id="SSF52540">
    <property type="entry name" value="P-loop containing nucleoside triphosphate hydrolases"/>
    <property type="match status" value="2"/>
</dbReference>
<evidence type="ECO:0000256" key="3">
    <source>
        <dbReference type="PROSITE-ProRule" id="PRU00221"/>
    </source>
</evidence>
<proteinExistence type="predicted"/>
<feature type="repeat" description="WD" evidence="3">
    <location>
        <begin position="727"/>
        <end position="768"/>
    </location>
</feature>
<evidence type="ECO:0000256" key="2">
    <source>
        <dbReference type="ARBA" id="ARBA00022737"/>
    </source>
</evidence>
<dbReference type="KEGG" id="pbf:CFX0092_A1770"/>
<feature type="repeat" description="WD" evidence="3">
    <location>
        <begin position="934"/>
        <end position="975"/>
    </location>
</feature>
<dbReference type="PRINTS" id="PR00320">
    <property type="entry name" value="GPROTEINBRPT"/>
</dbReference>
<dbReference type="InterPro" id="IPR020472">
    <property type="entry name" value="WD40_PAC1"/>
</dbReference>
<dbReference type="PROSITE" id="PS00678">
    <property type="entry name" value="WD_REPEATS_1"/>
    <property type="match status" value="7"/>
</dbReference>
<dbReference type="Pfam" id="PF19961">
    <property type="entry name" value="EAD8"/>
    <property type="match status" value="1"/>
</dbReference>
<dbReference type="Pfam" id="PF25048">
    <property type="entry name" value="Beta-prop_TEP1_C"/>
    <property type="match status" value="1"/>
</dbReference>
<sequence length="1178" mass="127179">MLEAARFTVPYAQHTHFVGRDEDLARLHAALGGGDPVGINPAALGNATGVTGQGGIGKTQLAVEYAYQFQDHYPDGVYWLNAAVDLRQEFAALAEKLGLPLPGTSATSLTVPDRQRLVDLLAGGPWLLGDATARRALLDIAGLGRFAAGLNLNGAAREVAAMLVTRLEPYGFLPDRPTHHALGALLDYLAGLPDTPPDDGQWLSSIIRRYGLIAATATTQSQDERVLAAFAWLREHPFSLLILDNVADPAGLDQPLTRDCVPGRLPCRLLFTTRRRVLGRFRPVELKTLPPDAALALLLRDPRRQPALEPSHLEYATAADICAVLGYLPLAVEIAAAHLSRKPARSLADYRDYLRQHGALDVISGGRVDVATRHEAGLAAALATQWATLGEEARLLLRVAGQFTEAAYLPMTRLGLLAGIDDGGDDFFAVSLADALAELDDASLIEELAGDRARLHPLVREFAHDRTPPTEKDAFIEKCVRRLLTAFSDIGTLERQCDRRGIDALIYDLLAAEVLLYETSPFVVAMNVDLLSYLAVLRREAHNLRGWQQSDAPAFLAQQLHLRLFDSATPNLFGDLAAHLRASGQTWLPRWAARNTSPALEMTLTGHVGVVNAVALTADGRRAVSGGDDGTLRVWNLKTGEVERTLTSHADRVRAVAVTATGRWAVSGGDDGLRLWNLEKGEEERTLTGHVGSVHAVAVTPNGRRAVSGGDDGLRVWNLETDEMEWVTDQAAWVNTVVVTADGRQALSGGLDGILRLWNLDTGKVERTLAGHLNWVNAVSVMADGRWAVSGGRDGIVRVWNLDTGEADRTLTGHTDEVLAVVVTGDGRRMVSVGFDDLRVWNLTTGQVERKLTGQTGGANAIAVTADGRWAVSGGYGGTLQVWNLDTSEAERMTGHNGGVNAVAVMTGGRRAISGGEDGLRVWNLETGEPMRALTSQVGWVRAVAATIDGRRAISGGYDRELRVWNLDTGEVERVLTGHTGGVWAVAITPNGRRAVSGGSDRELRVWNLETGEAEMTLTGHVDWVRAVAVTSDGRRIISGGDRTLRVWNFDTGEAEMMLTGHAKLVRAVAITFDGERAVSGIRDGTLYVWNLVTGKLERTMISHEGTVRAVAMTADERRVVSGGRDRTVRLWELDTGRELGRIALDTDITCVAIAPGRPLRVIAGDGAGDIYCLEWVE</sequence>
<accession>A0A160T3P9</accession>
<dbReference type="PROSITE" id="PS50082">
    <property type="entry name" value="WD_REPEATS_2"/>
    <property type="match status" value="11"/>
</dbReference>